<dbReference type="PANTHER" id="PTHR43584:SF8">
    <property type="entry name" value="N-ACETYLMURAMATE ALPHA-1-PHOSPHATE URIDYLYLTRANSFERASE"/>
    <property type="match status" value="1"/>
</dbReference>
<evidence type="ECO:0000256" key="2">
    <source>
        <dbReference type="ARBA" id="ARBA00022695"/>
    </source>
</evidence>
<reference evidence="5 6" key="1">
    <citation type="submission" date="2014-02" db="EMBL/GenBank/DDBJ databases">
        <title>Genome sequence of Xanthomonas axonopodis DSM 3585 (T).</title>
        <authorList>
            <person name="Midha S."/>
            <person name="Patil P.B."/>
        </authorList>
    </citation>
    <scope>NUCLEOTIDE SEQUENCE [LARGE SCALE GENOMIC DNA]</scope>
    <source>
        <strain evidence="5 6">DSM 3585</strain>
    </source>
</reference>
<dbReference type="PATRIC" id="fig|53413.25.peg.764"/>
<protein>
    <submittedName>
        <fullName evidence="5">Nucleotidyl transferase</fullName>
    </submittedName>
</protein>
<dbReference type="Proteomes" id="UP000054035">
    <property type="component" value="Unassembled WGS sequence"/>
</dbReference>
<dbReference type="InterPro" id="IPR025877">
    <property type="entry name" value="MobA-like_NTP_Trfase"/>
</dbReference>
<dbReference type="OrthoDB" id="9788272at2"/>
<dbReference type="PANTHER" id="PTHR43584">
    <property type="entry name" value="NUCLEOTIDYL TRANSFERASE"/>
    <property type="match status" value="1"/>
</dbReference>
<dbReference type="Pfam" id="PF12804">
    <property type="entry name" value="NTP_transf_3"/>
    <property type="match status" value="1"/>
</dbReference>
<name>A0A0P6VQY6_9XANT</name>
<dbReference type="Gene3D" id="3.90.550.10">
    <property type="entry name" value="Spore Coat Polysaccharide Biosynthesis Protein SpsA, Chain A"/>
    <property type="match status" value="1"/>
</dbReference>
<sequence length="250" mass="27265">MRAIILAAGTGSRLRAHTELPKCLLKLGDRHLIQHQIDALSTLGIDDIHVILGYRSDDVAMVLPPHVQHHLYSGFADTNNLWTLAAFATLLSDTCVILFADVWVDSDALRDLVRTEAEIAVLADGRACLGGTMRVLAQGERLVDLGSHITVAQGDGNFIGIARFSARAASALGERIVDRVRRGELKQAYYTSVIPELSVEFPALVFWMGGRPWIEIDCEEDLRKANRLPIASSTSAPAVLAERNVQCADS</sequence>
<dbReference type="AlphaFoldDB" id="A0A0P6VQY6"/>
<dbReference type="EMBL" id="JFAQ01000134">
    <property type="protein sequence ID" value="KPL48544.1"/>
    <property type="molecule type" value="Genomic_DNA"/>
</dbReference>
<evidence type="ECO:0000259" key="4">
    <source>
        <dbReference type="Pfam" id="PF12804"/>
    </source>
</evidence>
<proteinExistence type="predicted"/>
<dbReference type="SUPFAM" id="SSF53448">
    <property type="entry name" value="Nucleotide-diphospho-sugar transferases"/>
    <property type="match status" value="1"/>
</dbReference>
<comment type="caution">
    <text evidence="5">The sequence shown here is derived from an EMBL/GenBank/DDBJ whole genome shotgun (WGS) entry which is preliminary data.</text>
</comment>
<dbReference type="InterPro" id="IPR050065">
    <property type="entry name" value="GlmU-like"/>
</dbReference>
<evidence type="ECO:0000313" key="5">
    <source>
        <dbReference type="EMBL" id="KPL48544.1"/>
    </source>
</evidence>
<dbReference type="GO" id="GO:0016779">
    <property type="term" value="F:nucleotidyltransferase activity"/>
    <property type="evidence" value="ECO:0007669"/>
    <property type="project" value="UniProtKB-KW"/>
</dbReference>
<feature type="domain" description="MobA-like NTP transferase" evidence="4">
    <location>
        <begin position="3"/>
        <end position="124"/>
    </location>
</feature>
<keyword evidence="2" id="KW-0548">Nucleotidyltransferase</keyword>
<gene>
    <name evidence="5" type="ORF">XAXN_13015</name>
</gene>
<keyword evidence="1 5" id="KW-0808">Transferase</keyword>
<evidence type="ECO:0000256" key="3">
    <source>
        <dbReference type="ARBA" id="ARBA00022842"/>
    </source>
</evidence>
<evidence type="ECO:0000313" key="6">
    <source>
        <dbReference type="Proteomes" id="UP000054035"/>
    </source>
</evidence>
<dbReference type="InterPro" id="IPR029044">
    <property type="entry name" value="Nucleotide-diphossugar_trans"/>
</dbReference>
<evidence type="ECO:0000256" key="1">
    <source>
        <dbReference type="ARBA" id="ARBA00022679"/>
    </source>
</evidence>
<organism evidence="5 6">
    <name type="scientific">Xanthomonas axonopodis</name>
    <dbReference type="NCBI Taxonomy" id="53413"/>
    <lineage>
        <taxon>Bacteria</taxon>
        <taxon>Pseudomonadati</taxon>
        <taxon>Pseudomonadota</taxon>
        <taxon>Gammaproteobacteria</taxon>
        <taxon>Lysobacterales</taxon>
        <taxon>Lysobacteraceae</taxon>
        <taxon>Xanthomonas</taxon>
    </lineage>
</organism>
<dbReference type="RefSeq" id="WP_054319802.1">
    <property type="nucleotide sequence ID" value="NZ_JFAQ01000134.1"/>
</dbReference>
<keyword evidence="3" id="KW-0460">Magnesium</keyword>
<accession>A0A0P6VQY6</accession>